<dbReference type="InterPro" id="IPR058593">
    <property type="entry name" value="ARB_07466-like_C"/>
</dbReference>
<dbReference type="Proteomes" id="UP000579605">
    <property type="component" value="Unassembled WGS sequence"/>
</dbReference>
<sequence length="261" mass="28084">MSSHRGLRRLLAAVAVLVLLLVAGRAGLAASSIPRDVVSWPAGTSWPAVESGQPVASGAPISTLGSVSSLGAVTSGESVRSAAFGPSIDPYAPYVGQWLCDPTPKPGVVDVLNLVRMVYRPRWWGISGTCAGRMQSEHKEGRALDIAFDARSPRERAAAEDLLRWLLAPDQYGNQNAMARRLGVMYIIWNHQIWRSYRASAGWQPYSGTPNPHTDHIHLSFSWQGALRQTTWWREGGPMAPGGAGKQLPPTGGRIAGDGSR</sequence>
<name>A0A852Z4B0_9ACTN</name>
<gene>
    <name evidence="3" type="ORF">F4554_000855</name>
</gene>
<comment type="caution">
    <text evidence="3">The sequence shown here is derived from an EMBL/GenBank/DDBJ whole genome shotgun (WGS) entry which is preliminary data.</text>
</comment>
<feature type="domain" description="ARB-07466-like C-terminal" evidence="2">
    <location>
        <begin position="105"/>
        <end position="216"/>
    </location>
</feature>
<dbReference type="Pfam" id="PF26571">
    <property type="entry name" value="VldE"/>
    <property type="match status" value="1"/>
</dbReference>
<feature type="region of interest" description="Disordered" evidence="1">
    <location>
        <begin position="235"/>
        <end position="261"/>
    </location>
</feature>
<dbReference type="EMBL" id="JACBZH010000001">
    <property type="protein sequence ID" value="NYH88217.1"/>
    <property type="molecule type" value="Genomic_DNA"/>
</dbReference>
<protein>
    <recommendedName>
        <fullName evidence="2">ARB-07466-like C-terminal domain-containing protein</fullName>
    </recommendedName>
</protein>
<accession>A0A852Z4B0</accession>
<evidence type="ECO:0000256" key="1">
    <source>
        <dbReference type="SAM" id="MobiDB-lite"/>
    </source>
</evidence>
<evidence type="ECO:0000259" key="2">
    <source>
        <dbReference type="Pfam" id="PF26571"/>
    </source>
</evidence>
<organism evidence="3 4">
    <name type="scientific">Actinopolymorpha rutila</name>
    <dbReference type="NCBI Taxonomy" id="446787"/>
    <lineage>
        <taxon>Bacteria</taxon>
        <taxon>Bacillati</taxon>
        <taxon>Actinomycetota</taxon>
        <taxon>Actinomycetes</taxon>
        <taxon>Propionibacteriales</taxon>
        <taxon>Actinopolymorphaceae</taxon>
        <taxon>Actinopolymorpha</taxon>
    </lineage>
</organism>
<dbReference type="RefSeq" id="WP_179785434.1">
    <property type="nucleotide sequence ID" value="NZ_BAAARR010000004.1"/>
</dbReference>
<dbReference type="AlphaFoldDB" id="A0A852Z4B0"/>
<keyword evidence="4" id="KW-1185">Reference proteome</keyword>
<reference evidence="3 4" key="1">
    <citation type="submission" date="2020-07" db="EMBL/GenBank/DDBJ databases">
        <title>Sequencing the genomes of 1000 actinobacteria strains.</title>
        <authorList>
            <person name="Klenk H.-P."/>
        </authorList>
    </citation>
    <scope>NUCLEOTIDE SEQUENCE [LARGE SCALE GENOMIC DNA]</scope>
    <source>
        <strain evidence="3 4">DSM 18448</strain>
    </source>
</reference>
<evidence type="ECO:0000313" key="3">
    <source>
        <dbReference type="EMBL" id="NYH88217.1"/>
    </source>
</evidence>
<proteinExistence type="predicted"/>
<evidence type="ECO:0000313" key="4">
    <source>
        <dbReference type="Proteomes" id="UP000579605"/>
    </source>
</evidence>